<keyword evidence="11" id="KW-0539">Nucleus</keyword>
<dbReference type="GO" id="GO:0005737">
    <property type="term" value="C:cytoplasm"/>
    <property type="evidence" value="ECO:0007669"/>
    <property type="project" value="UniProtKB-SubCell"/>
</dbReference>
<dbReference type="Proteomes" id="UP001603857">
    <property type="component" value="Unassembled WGS sequence"/>
</dbReference>
<keyword evidence="6" id="KW-0227">DNA damage</keyword>
<feature type="region of interest" description="Disordered" evidence="15">
    <location>
        <begin position="194"/>
        <end position="217"/>
    </location>
</feature>
<dbReference type="GO" id="GO:0005634">
    <property type="term" value="C:nucleus"/>
    <property type="evidence" value="ECO:0007669"/>
    <property type="project" value="UniProtKB-SubCell"/>
</dbReference>
<evidence type="ECO:0000256" key="9">
    <source>
        <dbReference type="ARBA" id="ARBA00023004"/>
    </source>
</evidence>
<evidence type="ECO:0000256" key="6">
    <source>
        <dbReference type="ARBA" id="ARBA00022763"/>
    </source>
</evidence>
<feature type="binding site" evidence="14">
    <location>
        <position position="425"/>
    </location>
    <ligand>
        <name>Fe cation</name>
        <dbReference type="ChEBI" id="CHEBI:24875"/>
        <note>catalytic</note>
    </ligand>
</feature>
<keyword evidence="4" id="KW-0963">Cytoplasm</keyword>
<dbReference type="InterPro" id="IPR005123">
    <property type="entry name" value="Oxoglu/Fe-dep_dioxygenase_dom"/>
</dbReference>
<feature type="binding site" evidence="14">
    <location>
        <position position="423"/>
    </location>
    <ligand>
        <name>Fe cation</name>
        <dbReference type="ChEBI" id="CHEBI:24875"/>
        <note>catalytic</note>
    </ligand>
</feature>
<dbReference type="InterPro" id="IPR037151">
    <property type="entry name" value="AlkB-like_sf"/>
</dbReference>
<evidence type="ECO:0000256" key="7">
    <source>
        <dbReference type="ARBA" id="ARBA00022964"/>
    </source>
</evidence>
<dbReference type="PANTHER" id="PTHR16557">
    <property type="entry name" value="ALKYLATED DNA REPAIR PROTEIN ALKB-RELATED"/>
    <property type="match status" value="1"/>
</dbReference>
<evidence type="ECO:0000256" key="10">
    <source>
        <dbReference type="ARBA" id="ARBA00023204"/>
    </source>
</evidence>
<evidence type="ECO:0000256" key="14">
    <source>
        <dbReference type="PIRSR" id="PIRSR604574-2"/>
    </source>
</evidence>
<evidence type="ECO:0000256" key="8">
    <source>
        <dbReference type="ARBA" id="ARBA00023002"/>
    </source>
</evidence>
<comment type="catalytic activity">
    <reaction evidence="12">
        <text>an N(6)-methyl-2'-deoxyadenosine in DNA + 2-oxoglutarate + O2 = a 2'-deoxyadenosine in DNA + formaldehyde + succinate + CO2</text>
        <dbReference type="Rhea" id="RHEA:49524"/>
        <dbReference type="Rhea" id="RHEA-COMP:12418"/>
        <dbReference type="Rhea" id="RHEA-COMP:12419"/>
        <dbReference type="ChEBI" id="CHEBI:15379"/>
        <dbReference type="ChEBI" id="CHEBI:16526"/>
        <dbReference type="ChEBI" id="CHEBI:16810"/>
        <dbReference type="ChEBI" id="CHEBI:16842"/>
        <dbReference type="ChEBI" id="CHEBI:30031"/>
        <dbReference type="ChEBI" id="CHEBI:90615"/>
        <dbReference type="ChEBI" id="CHEBI:90616"/>
        <dbReference type="EC" id="1.14.11.51"/>
    </reaction>
    <physiologicalReaction direction="left-to-right" evidence="12">
        <dbReference type="Rhea" id="RHEA:49525"/>
    </physiologicalReaction>
</comment>
<evidence type="ECO:0000256" key="11">
    <source>
        <dbReference type="ARBA" id="ARBA00023242"/>
    </source>
</evidence>
<name>A0ABD1MP95_9FABA</name>
<feature type="domain" description="Fe2OG dioxygenase" evidence="16">
    <location>
        <begin position="405"/>
        <end position="515"/>
    </location>
</feature>
<dbReference type="InterPro" id="IPR004574">
    <property type="entry name" value="Alkb"/>
</dbReference>
<evidence type="ECO:0000256" key="12">
    <source>
        <dbReference type="ARBA" id="ARBA00052047"/>
    </source>
</evidence>
<proteinExistence type="inferred from homology"/>
<comment type="subcellular location">
    <subcellularLocation>
        <location evidence="2">Cytoplasm</location>
    </subcellularLocation>
    <subcellularLocation>
        <location evidence="1">Nucleus</location>
    </subcellularLocation>
</comment>
<evidence type="ECO:0000256" key="1">
    <source>
        <dbReference type="ARBA" id="ARBA00004123"/>
    </source>
</evidence>
<dbReference type="GO" id="GO:0141131">
    <property type="term" value="F:DNA N6-methyladenine demethylase activity"/>
    <property type="evidence" value="ECO:0007669"/>
    <property type="project" value="UniProtKB-EC"/>
</dbReference>
<reference evidence="17 18" key="1">
    <citation type="submission" date="2024-08" db="EMBL/GenBank/DDBJ databases">
        <title>Insights into the chromosomal genome structure of Flemingia macrophylla.</title>
        <authorList>
            <person name="Ding Y."/>
            <person name="Zhao Y."/>
            <person name="Bi W."/>
            <person name="Wu M."/>
            <person name="Zhao G."/>
            <person name="Gong Y."/>
            <person name="Li W."/>
            <person name="Zhang P."/>
        </authorList>
    </citation>
    <scope>NUCLEOTIDE SEQUENCE [LARGE SCALE GENOMIC DNA]</scope>
    <source>
        <strain evidence="17">DYQJB</strain>
        <tissue evidence="17">Leaf</tissue>
    </source>
</reference>
<keyword evidence="8" id="KW-0560">Oxidoreductase</keyword>
<dbReference type="AlphaFoldDB" id="A0ABD1MP95"/>
<evidence type="ECO:0000313" key="17">
    <source>
        <dbReference type="EMBL" id="KAL2337632.1"/>
    </source>
</evidence>
<dbReference type="EC" id="1.14.11.51" evidence="13"/>
<evidence type="ECO:0000256" key="5">
    <source>
        <dbReference type="ARBA" id="ARBA00022723"/>
    </source>
</evidence>
<comment type="similarity">
    <text evidence="3">Belongs to the alkB family.</text>
</comment>
<evidence type="ECO:0000256" key="13">
    <source>
        <dbReference type="ARBA" id="ARBA00066586"/>
    </source>
</evidence>
<comment type="caution">
    <text evidence="17">The sequence shown here is derived from an EMBL/GenBank/DDBJ whole genome shotgun (WGS) entry which is preliminary data.</text>
</comment>
<dbReference type="GO" id="GO:0046872">
    <property type="term" value="F:metal ion binding"/>
    <property type="evidence" value="ECO:0007669"/>
    <property type="project" value="UniProtKB-KW"/>
</dbReference>
<keyword evidence="5 14" id="KW-0479">Metal-binding</keyword>
<dbReference type="EMBL" id="JBGMDY010000004">
    <property type="protein sequence ID" value="KAL2337632.1"/>
    <property type="molecule type" value="Genomic_DNA"/>
</dbReference>
<comment type="cofactor">
    <cofactor evidence="14">
        <name>Fe(2+)</name>
        <dbReference type="ChEBI" id="CHEBI:29033"/>
    </cofactor>
    <text evidence="14">Binds 1 Fe(2+) ion per subunit.</text>
</comment>
<keyword evidence="18" id="KW-1185">Reference proteome</keyword>
<dbReference type="SUPFAM" id="SSF51197">
    <property type="entry name" value="Clavaminate synthase-like"/>
    <property type="match status" value="1"/>
</dbReference>
<protein>
    <recommendedName>
        <fullName evidence="13">DNA N(6)-methyladenine demethylase</fullName>
        <ecNumber evidence="13">1.14.11.51</ecNumber>
    </recommendedName>
</protein>
<dbReference type="FunFam" id="2.60.120.590:FF:000013">
    <property type="entry name" value="2-oxoglutarate-dependent dioxygenase family protein"/>
    <property type="match status" value="1"/>
</dbReference>
<organism evidence="17 18">
    <name type="scientific">Flemingia macrophylla</name>
    <dbReference type="NCBI Taxonomy" id="520843"/>
    <lineage>
        <taxon>Eukaryota</taxon>
        <taxon>Viridiplantae</taxon>
        <taxon>Streptophyta</taxon>
        <taxon>Embryophyta</taxon>
        <taxon>Tracheophyta</taxon>
        <taxon>Spermatophyta</taxon>
        <taxon>Magnoliopsida</taxon>
        <taxon>eudicotyledons</taxon>
        <taxon>Gunneridae</taxon>
        <taxon>Pentapetalae</taxon>
        <taxon>rosids</taxon>
        <taxon>fabids</taxon>
        <taxon>Fabales</taxon>
        <taxon>Fabaceae</taxon>
        <taxon>Papilionoideae</taxon>
        <taxon>50 kb inversion clade</taxon>
        <taxon>NPAAA clade</taxon>
        <taxon>indigoferoid/millettioid clade</taxon>
        <taxon>Phaseoleae</taxon>
        <taxon>Flemingia</taxon>
    </lineage>
</organism>
<evidence type="ECO:0000256" key="15">
    <source>
        <dbReference type="SAM" id="MobiDB-lite"/>
    </source>
</evidence>
<feature type="binding site" evidence="14">
    <location>
        <position position="483"/>
    </location>
    <ligand>
        <name>Fe cation</name>
        <dbReference type="ChEBI" id="CHEBI:24875"/>
        <note>catalytic</note>
    </ligand>
</feature>
<keyword evidence="10" id="KW-0234">DNA repair</keyword>
<dbReference type="Pfam" id="PF13532">
    <property type="entry name" value="2OG-FeII_Oxy_2"/>
    <property type="match status" value="1"/>
</dbReference>
<accession>A0ABD1MP95</accession>
<dbReference type="PANTHER" id="PTHR16557:SF10">
    <property type="entry name" value="2-OXOGLUTARATE-DEPENDENT DIOXYGENASE FAMILY PROTEIN"/>
    <property type="match status" value="1"/>
</dbReference>
<evidence type="ECO:0000256" key="3">
    <source>
        <dbReference type="ARBA" id="ARBA00007879"/>
    </source>
</evidence>
<evidence type="ECO:0000259" key="16">
    <source>
        <dbReference type="PROSITE" id="PS51471"/>
    </source>
</evidence>
<keyword evidence="9 14" id="KW-0408">Iron</keyword>
<gene>
    <name evidence="17" type="ORF">Fmac_012078</name>
</gene>
<feature type="compositionally biased region" description="Polar residues" evidence="15">
    <location>
        <begin position="195"/>
        <end position="214"/>
    </location>
</feature>
<dbReference type="PROSITE" id="PS51471">
    <property type="entry name" value="FE2OG_OXY"/>
    <property type="match status" value="1"/>
</dbReference>
<evidence type="ECO:0000313" key="18">
    <source>
        <dbReference type="Proteomes" id="UP001603857"/>
    </source>
</evidence>
<evidence type="ECO:0000256" key="2">
    <source>
        <dbReference type="ARBA" id="ARBA00004496"/>
    </source>
</evidence>
<sequence>MGISKDISYESKSNPSIIKTFDSSFISKPCLHSFNRKKIALILSHFITLKSSFPSPNLFLWFSASNQMGKIVNSGTQSSLSQQSPAVFKDPVMADCCNKEFILIGSIPVSLDRKEVKNNVSLPPTPSCTSFVGKKSELMSSSNHSVTPWIATTSVRPRKSKRRTRIDLGFSHASGDSCSVQSCNVENRGLPYTKKFSTSNETNYNDESPEGSNSWKKRDASFNSPYYNIPSNSNDAVVGINLESQVGTPKFKPFDICFRGKRNSPLIGATLPGGNKEMFVEMQEKVIKEGILLGPGMVLLKNYITHDEQVKIVNVCRELGVGPGGFYQPGYANGAKLRLKMMCLGKDWDPQTYKYGKKRVIDGSEPPSIPNHFTELVLRSIKEAHSLIKKECKVWNVEDELPSMTPDICIINFYTSNGKLGLHQDRDESRESLRKGLPVVSFSIGDSAEFLYGDQRDVEMAERVLLESGDVLIFGGESRHVFHGVSSVIPNSAPQKLLRDSCLIPGRLNLTFRQY</sequence>
<keyword evidence="7" id="KW-0223">Dioxygenase</keyword>
<dbReference type="GO" id="GO:0006281">
    <property type="term" value="P:DNA repair"/>
    <property type="evidence" value="ECO:0007669"/>
    <property type="project" value="UniProtKB-KW"/>
</dbReference>
<dbReference type="Gene3D" id="2.60.120.590">
    <property type="entry name" value="Alpha-ketoglutarate-dependent dioxygenase AlkB-like"/>
    <property type="match status" value="1"/>
</dbReference>
<evidence type="ECO:0000256" key="4">
    <source>
        <dbReference type="ARBA" id="ARBA00022490"/>
    </source>
</evidence>
<dbReference type="InterPro" id="IPR027450">
    <property type="entry name" value="AlkB-like"/>
</dbReference>